<protein>
    <submittedName>
        <fullName evidence="1">Uncharacterized protein</fullName>
    </submittedName>
</protein>
<accession>A0A7J9B1D6</accession>
<sequence>MVSVEPRHFLLLLPIGVRYNFFKKRLTKQMKNLIKRFLKL</sequence>
<comment type="caution">
    <text evidence="1">The sequence shown here is derived from an EMBL/GenBank/DDBJ whole genome shotgun (WGS) entry which is preliminary data.</text>
</comment>
<name>A0A7J9B1D6_9ROSI</name>
<gene>
    <name evidence="1" type="ORF">Golax_023270</name>
</gene>
<feature type="non-terminal residue" evidence="1">
    <location>
        <position position="1"/>
    </location>
</feature>
<dbReference type="EMBL" id="JABEZV010441839">
    <property type="protein sequence ID" value="MBA0730023.1"/>
    <property type="molecule type" value="Genomic_DNA"/>
</dbReference>
<dbReference type="Proteomes" id="UP000593574">
    <property type="component" value="Unassembled WGS sequence"/>
</dbReference>
<evidence type="ECO:0000313" key="1">
    <source>
        <dbReference type="EMBL" id="MBA0730023.1"/>
    </source>
</evidence>
<organism evidence="1 2">
    <name type="scientific">Gossypium laxum</name>
    <dbReference type="NCBI Taxonomy" id="34288"/>
    <lineage>
        <taxon>Eukaryota</taxon>
        <taxon>Viridiplantae</taxon>
        <taxon>Streptophyta</taxon>
        <taxon>Embryophyta</taxon>
        <taxon>Tracheophyta</taxon>
        <taxon>Spermatophyta</taxon>
        <taxon>Magnoliopsida</taxon>
        <taxon>eudicotyledons</taxon>
        <taxon>Gunneridae</taxon>
        <taxon>Pentapetalae</taxon>
        <taxon>rosids</taxon>
        <taxon>malvids</taxon>
        <taxon>Malvales</taxon>
        <taxon>Malvaceae</taxon>
        <taxon>Malvoideae</taxon>
        <taxon>Gossypium</taxon>
    </lineage>
</organism>
<proteinExistence type="predicted"/>
<dbReference type="AlphaFoldDB" id="A0A7J9B1D6"/>
<keyword evidence="2" id="KW-1185">Reference proteome</keyword>
<reference evidence="1 2" key="1">
    <citation type="journal article" date="2019" name="Genome Biol. Evol.">
        <title>Insights into the evolution of the New World diploid cottons (Gossypium, subgenus Houzingenia) based on genome sequencing.</title>
        <authorList>
            <person name="Grover C.E."/>
            <person name="Arick M.A. 2nd"/>
            <person name="Thrash A."/>
            <person name="Conover J.L."/>
            <person name="Sanders W.S."/>
            <person name="Peterson D.G."/>
            <person name="Frelichowski J.E."/>
            <person name="Scheffler J.A."/>
            <person name="Scheffler B.E."/>
            <person name="Wendel J.F."/>
        </authorList>
    </citation>
    <scope>NUCLEOTIDE SEQUENCE [LARGE SCALE GENOMIC DNA]</scope>
    <source>
        <strain evidence="1">4</strain>
        <tissue evidence="1">Leaf</tissue>
    </source>
</reference>
<evidence type="ECO:0000313" key="2">
    <source>
        <dbReference type="Proteomes" id="UP000593574"/>
    </source>
</evidence>